<evidence type="ECO:0000256" key="15">
    <source>
        <dbReference type="SAM" id="Phobius"/>
    </source>
</evidence>
<dbReference type="InterPro" id="IPR000298">
    <property type="entry name" value="Cyt_c_oxidase-like_su3"/>
</dbReference>
<feature type="transmembrane region" description="Helical" evidence="15">
    <location>
        <begin position="194"/>
        <end position="216"/>
    </location>
</feature>
<evidence type="ECO:0000256" key="3">
    <source>
        <dbReference type="ARBA" id="ARBA00011700"/>
    </source>
</evidence>
<evidence type="ECO:0000256" key="11">
    <source>
        <dbReference type="ARBA" id="ARBA00031884"/>
    </source>
</evidence>
<comment type="subunit">
    <text evidence="3">Heterooctamer of two A chains, two B chains, two C chains and two D chains.</text>
</comment>
<dbReference type="FunFam" id="1.20.120.80:FF:000001">
    <property type="entry name" value="Cytochrome (Ubi)quinol oxidase subunit III"/>
    <property type="match status" value="1"/>
</dbReference>
<dbReference type="Proteomes" id="UP000500767">
    <property type="component" value="Plasmid unnamed1"/>
</dbReference>
<protein>
    <recommendedName>
        <fullName evidence="4">Cytochrome bo(3) ubiquinol oxidase subunit 3</fullName>
    </recommendedName>
    <alternativeName>
        <fullName evidence="12">Cytochrome o ubiquinol oxidase subunit 3</fullName>
    </alternativeName>
    <alternativeName>
        <fullName evidence="10">Oxidase bo(3) subunit 3</fullName>
    </alternativeName>
    <alternativeName>
        <fullName evidence="13">Ubiquinol oxidase polypeptide III</fullName>
    </alternativeName>
    <alternativeName>
        <fullName evidence="11">Ubiquinol oxidase subunit 3</fullName>
    </alternativeName>
</protein>
<dbReference type="KEGG" id="lck:HN018_24070"/>
<geneLocation type="plasmid" evidence="17 18">
    <name>unnamed1</name>
</geneLocation>
<gene>
    <name evidence="17" type="ORF">HN018_24070</name>
</gene>
<accession>A0A6M8HXX0</accession>
<dbReference type="InterPro" id="IPR035973">
    <property type="entry name" value="Cyt_c_oxidase_su3-like_sf"/>
</dbReference>
<proteinExistence type="inferred from homology"/>
<dbReference type="GO" id="GO:0005886">
    <property type="term" value="C:plasma membrane"/>
    <property type="evidence" value="ECO:0007669"/>
    <property type="project" value="UniProtKB-SubCell"/>
</dbReference>
<keyword evidence="17" id="KW-0614">Plasmid</keyword>
<dbReference type="EMBL" id="CP053709">
    <property type="protein sequence ID" value="QKE93252.1"/>
    <property type="molecule type" value="Genomic_DNA"/>
</dbReference>
<organism evidence="17 18">
    <name type="scientific">Lichenicola cladoniae</name>
    <dbReference type="NCBI Taxonomy" id="1484109"/>
    <lineage>
        <taxon>Bacteria</taxon>
        <taxon>Pseudomonadati</taxon>
        <taxon>Pseudomonadota</taxon>
        <taxon>Alphaproteobacteria</taxon>
        <taxon>Acetobacterales</taxon>
        <taxon>Acetobacteraceae</taxon>
        <taxon>Lichenicola</taxon>
    </lineage>
</organism>
<feature type="transmembrane region" description="Helical" evidence="15">
    <location>
        <begin position="65"/>
        <end position="89"/>
    </location>
</feature>
<dbReference type="Gene3D" id="1.20.120.80">
    <property type="entry name" value="Cytochrome c oxidase, subunit III, four-helix bundle"/>
    <property type="match status" value="1"/>
</dbReference>
<evidence type="ECO:0000256" key="1">
    <source>
        <dbReference type="ARBA" id="ARBA00004651"/>
    </source>
</evidence>
<comment type="similarity">
    <text evidence="2 14">Belongs to the cytochrome c oxidase subunit 3 family.</text>
</comment>
<keyword evidence="7 15" id="KW-1133">Transmembrane helix</keyword>
<comment type="subcellular location">
    <subcellularLocation>
        <location evidence="1 14">Cell membrane</location>
        <topology evidence="1 14">Multi-pass membrane protein</topology>
    </subcellularLocation>
</comment>
<feature type="domain" description="Heme-copper oxidase subunit III family profile" evidence="16">
    <location>
        <begin position="33"/>
        <end position="215"/>
    </location>
</feature>
<comment type="function">
    <text evidence="9">Cytochrome bo(3) ubiquinol terminal oxidase is the component of the aerobic respiratory chain of E.coli that predominates when cells are grown at high aeration. Has proton pump activity across the membrane in addition to electron transfer, pumping 2 protons/electron.</text>
</comment>
<evidence type="ECO:0000256" key="6">
    <source>
        <dbReference type="ARBA" id="ARBA00022692"/>
    </source>
</evidence>
<evidence type="ECO:0000313" key="17">
    <source>
        <dbReference type="EMBL" id="QKE93252.1"/>
    </source>
</evidence>
<evidence type="ECO:0000256" key="5">
    <source>
        <dbReference type="ARBA" id="ARBA00022475"/>
    </source>
</evidence>
<dbReference type="PANTHER" id="PTHR11403">
    <property type="entry name" value="CYTOCHROME C OXIDASE SUBUNIT III"/>
    <property type="match status" value="1"/>
</dbReference>
<keyword evidence="6 14" id="KW-0812">Transmembrane</keyword>
<dbReference type="RefSeq" id="WP_171836524.1">
    <property type="nucleotide sequence ID" value="NZ_CP053709.1"/>
</dbReference>
<keyword evidence="8 15" id="KW-0472">Membrane</keyword>
<name>A0A6M8HXX0_9PROT</name>
<sequence>MSSGPVSPALRHAGLNLKYASREEAEQIESDVFGFWVFLMSDAVIFALLFALFGTSLEATVGGPTLASVVKLAPAFIETALLLTSSFTFGMASIELKRTHKFTRRHRHRAVGWLLLTWALGIAFLGMEAHDFVTMAGEGAVPDRSFFLSAYTVLIGTHGLHVLTAVIWLPILLMQMYMFGLDRPLKVNLIRLSLFWHFLDIVWIAIFSIVFLQGAIR</sequence>
<evidence type="ECO:0000256" key="9">
    <source>
        <dbReference type="ARBA" id="ARBA00025694"/>
    </source>
</evidence>
<evidence type="ECO:0000256" key="8">
    <source>
        <dbReference type="ARBA" id="ARBA00023136"/>
    </source>
</evidence>
<dbReference type="PANTHER" id="PTHR11403:SF2">
    <property type="entry name" value="CYTOCHROME BO(3) UBIQUINOL OXIDASE SUBUNIT 3"/>
    <property type="match status" value="1"/>
</dbReference>
<evidence type="ECO:0000256" key="10">
    <source>
        <dbReference type="ARBA" id="ARBA00030072"/>
    </source>
</evidence>
<dbReference type="GO" id="GO:0019646">
    <property type="term" value="P:aerobic electron transport chain"/>
    <property type="evidence" value="ECO:0007669"/>
    <property type="project" value="InterPro"/>
</dbReference>
<dbReference type="InterPro" id="IPR024791">
    <property type="entry name" value="Cyt_c/ubiquinol_Oxase_su3"/>
</dbReference>
<feature type="transmembrane region" description="Helical" evidence="15">
    <location>
        <begin position="110"/>
        <end position="127"/>
    </location>
</feature>
<keyword evidence="5" id="KW-1003">Cell membrane</keyword>
<evidence type="ECO:0000259" key="16">
    <source>
        <dbReference type="PROSITE" id="PS50253"/>
    </source>
</evidence>
<evidence type="ECO:0000256" key="7">
    <source>
        <dbReference type="ARBA" id="ARBA00022989"/>
    </source>
</evidence>
<dbReference type="GO" id="GO:0004129">
    <property type="term" value="F:cytochrome-c oxidase activity"/>
    <property type="evidence" value="ECO:0007669"/>
    <property type="project" value="InterPro"/>
</dbReference>
<feature type="transmembrane region" description="Helical" evidence="15">
    <location>
        <begin position="32"/>
        <end position="53"/>
    </location>
</feature>
<keyword evidence="18" id="KW-1185">Reference proteome</keyword>
<dbReference type="PROSITE" id="PS50253">
    <property type="entry name" value="COX3"/>
    <property type="match status" value="1"/>
</dbReference>
<feature type="transmembrane region" description="Helical" evidence="15">
    <location>
        <begin position="147"/>
        <end position="173"/>
    </location>
</feature>
<dbReference type="InterPro" id="IPR013833">
    <property type="entry name" value="Cyt_c_oxidase_su3_a-hlx"/>
</dbReference>
<evidence type="ECO:0000313" key="18">
    <source>
        <dbReference type="Proteomes" id="UP000500767"/>
    </source>
</evidence>
<dbReference type="AlphaFoldDB" id="A0A6M8HXX0"/>
<evidence type="ECO:0000256" key="12">
    <source>
        <dbReference type="ARBA" id="ARBA00032189"/>
    </source>
</evidence>
<reference evidence="17 18" key="1">
    <citation type="journal article" date="2014" name="World J. Microbiol. Biotechnol.">
        <title>Biodiversity and physiological characteristics of Antarctic and Arctic lichens-associated bacteria.</title>
        <authorList>
            <person name="Lee Y.M."/>
            <person name="Kim E.H."/>
            <person name="Lee H.K."/>
            <person name="Hong S.G."/>
        </authorList>
    </citation>
    <scope>NUCLEOTIDE SEQUENCE [LARGE SCALE GENOMIC DNA]</scope>
    <source>
        <strain evidence="17 18">PAMC 26569</strain>
        <plasmid evidence="17">unnamed1</plasmid>
    </source>
</reference>
<dbReference type="Pfam" id="PF00510">
    <property type="entry name" value="COX3"/>
    <property type="match status" value="1"/>
</dbReference>
<evidence type="ECO:0000256" key="13">
    <source>
        <dbReference type="ARBA" id="ARBA00032717"/>
    </source>
</evidence>
<evidence type="ECO:0000256" key="14">
    <source>
        <dbReference type="RuleBase" id="RU003376"/>
    </source>
</evidence>
<dbReference type="SUPFAM" id="SSF81452">
    <property type="entry name" value="Cytochrome c oxidase subunit III-like"/>
    <property type="match status" value="1"/>
</dbReference>
<evidence type="ECO:0000256" key="4">
    <source>
        <dbReference type="ARBA" id="ARBA00014687"/>
    </source>
</evidence>
<evidence type="ECO:0000256" key="2">
    <source>
        <dbReference type="ARBA" id="ARBA00010581"/>
    </source>
</evidence>